<dbReference type="Gene3D" id="3.40.50.150">
    <property type="entry name" value="Vaccinia Virus protein VP39"/>
    <property type="match status" value="1"/>
</dbReference>
<protein>
    <recommendedName>
        <fullName evidence="2">Protein-L-isoaspartate O-methyltransferase</fullName>
    </recommendedName>
    <alternativeName>
        <fullName evidence="3">Protein L-isoaspartyl methyltransferase</fullName>
    </alternativeName>
</protein>
<evidence type="ECO:0000256" key="2">
    <source>
        <dbReference type="ARBA" id="ARBA00013346"/>
    </source>
</evidence>
<organism evidence="4 5">
    <name type="scientific">Roseococcus suduntuyensis</name>
    <dbReference type="NCBI Taxonomy" id="455361"/>
    <lineage>
        <taxon>Bacteria</taxon>
        <taxon>Pseudomonadati</taxon>
        <taxon>Pseudomonadota</taxon>
        <taxon>Alphaproteobacteria</taxon>
        <taxon>Acetobacterales</taxon>
        <taxon>Roseomonadaceae</taxon>
        <taxon>Roseococcus</taxon>
    </lineage>
</organism>
<dbReference type="InterPro" id="IPR000682">
    <property type="entry name" value="PCMT"/>
</dbReference>
<accession>A0A840AAI7</accession>
<gene>
    <name evidence="4" type="ORF">GGQ83_001618</name>
</gene>
<keyword evidence="4" id="KW-0489">Methyltransferase</keyword>
<dbReference type="InterPro" id="IPR029063">
    <property type="entry name" value="SAM-dependent_MTases_sf"/>
</dbReference>
<evidence type="ECO:0000313" key="4">
    <source>
        <dbReference type="EMBL" id="MBB3898181.1"/>
    </source>
</evidence>
<evidence type="ECO:0000256" key="1">
    <source>
        <dbReference type="ARBA" id="ARBA00005369"/>
    </source>
</evidence>
<dbReference type="RefSeq" id="WP_242534914.1">
    <property type="nucleotide sequence ID" value="NZ_JACIDJ010000002.1"/>
</dbReference>
<reference evidence="4 5" key="1">
    <citation type="submission" date="2020-08" db="EMBL/GenBank/DDBJ databases">
        <title>Genomic Encyclopedia of Type Strains, Phase IV (KMG-IV): sequencing the most valuable type-strain genomes for metagenomic binning, comparative biology and taxonomic classification.</title>
        <authorList>
            <person name="Goeker M."/>
        </authorList>
    </citation>
    <scope>NUCLEOTIDE SEQUENCE [LARGE SCALE GENOMIC DNA]</scope>
    <source>
        <strain evidence="4 5">DSM 19979</strain>
    </source>
</reference>
<evidence type="ECO:0000313" key="5">
    <source>
        <dbReference type="Proteomes" id="UP000553193"/>
    </source>
</evidence>
<comment type="caution">
    <text evidence="4">The sequence shown here is derived from an EMBL/GenBank/DDBJ whole genome shotgun (WGS) entry which is preliminary data.</text>
</comment>
<comment type="similarity">
    <text evidence="1">Belongs to the methyltransferase superfamily. L-isoaspartyl/D-aspartyl protein methyltransferase family.</text>
</comment>
<dbReference type="EMBL" id="JACIDJ010000002">
    <property type="protein sequence ID" value="MBB3898181.1"/>
    <property type="molecule type" value="Genomic_DNA"/>
</dbReference>
<dbReference type="GO" id="GO:0004719">
    <property type="term" value="F:protein-L-isoaspartate (D-aspartate) O-methyltransferase activity"/>
    <property type="evidence" value="ECO:0007669"/>
    <property type="project" value="InterPro"/>
</dbReference>
<dbReference type="Proteomes" id="UP000553193">
    <property type="component" value="Unassembled WGS sequence"/>
</dbReference>
<dbReference type="GO" id="GO:0005737">
    <property type="term" value="C:cytoplasm"/>
    <property type="evidence" value="ECO:0007669"/>
    <property type="project" value="TreeGrafter"/>
</dbReference>
<dbReference type="PANTHER" id="PTHR11579">
    <property type="entry name" value="PROTEIN-L-ISOASPARTATE O-METHYLTRANSFERASE"/>
    <property type="match status" value="1"/>
</dbReference>
<keyword evidence="5" id="KW-1185">Reference proteome</keyword>
<dbReference type="GO" id="GO:0032259">
    <property type="term" value="P:methylation"/>
    <property type="evidence" value="ECO:0007669"/>
    <property type="project" value="UniProtKB-KW"/>
</dbReference>
<name>A0A840AAI7_9PROT</name>
<evidence type="ECO:0000256" key="3">
    <source>
        <dbReference type="ARBA" id="ARBA00030757"/>
    </source>
</evidence>
<dbReference type="AlphaFoldDB" id="A0A840AAI7"/>
<dbReference type="PANTHER" id="PTHR11579:SF18">
    <property type="entry name" value="PROTEIN-L-ISOASPARTATE O-METHYLTRANSFERASE"/>
    <property type="match status" value="1"/>
</dbReference>
<keyword evidence="4" id="KW-0808">Transferase</keyword>
<proteinExistence type="inferred from homology"/>
<dbReference type="Pfam" id="PF01135">
    <property type="entry name" value="PCMT"/>
    <property type="match status" value="1"/>
</dbReference>
<sequence length="240" mass="24733">MNAQTQAEQAGLPAGMEARPHDHAAARRLMVLGQITPNGVIDPLLIEALREVPREAFLPPALAVRAYADEHLALGGGRVMLSPMVLARMIQLTMPQPGERALVLGAGVGYGAAVLARMGLSVTAIESDARLGDAARRGFAAAGLATAPEWIEGAPAAGMPGGAPWRLILIEGAVAALPEALTNQLGEGGRLALLRAGEAGGPVARGVLLRRAGGGLSESWAFETASHPLPDFAAPPRFNF</sequence>
<dbReference type="SUPFAM" id="SSF53335">
    <property type="entry name" value="S-adenosyl-L-methionine-dependent methyltransferases"/>
    <property type="match status" value="1"/>
</dbReference>